<evidence type="ECO:0000313" key="1">
    <source>
        <dbReference type="EMBL" id="GAA3843270.1"/>
    </source>
</evidence>
<name>A0ABP7JFZ0_9PSEU</name>
<gene>
    <name evidence="1" type="ORF">GCM10022380_71960</name>
</gene>
<keyword evidence="2" id="KW-1185">Reference proteome</keyword>
<dbReference type="EMBL" id="BAABCM010000013">
    <property type="protein sequence ID" value="GAA3843270.1"/>
    <property type="molecule type" value="Genomic_DNA"/>
</dbReference>
<sequence>MRGMSSSFVVLPRGRDGRARCDSERVAPVTARRAIADGHGDKSYLAVFEVFKKAAS</sequence>
<comment type="caution">
    <text evidence="1">The sequence shown here is derived from an EMBL/GenBank/DDBJ whole genome shotgun (WGS) entry which is preliminary data.</text>
</comment>
<dbReference type="Proteomes" id="UP001501624">
    <property type="component" value="Unassembled WGS sequence"/>
</dbReference>
<reference evidence="2" key="1">
    <citation type="journal article" date="2019" name="Int. J. Syst. Evol. Microbiol.">
        <title>The Global Catalogue of Microorganisms (GCM) 10K type strain sequencing project: providing services to taxonomists for standard genome sequencing and annotation.</title>
        <authorList>
            <consortium name="The Broad Institute Genomics Platform"/>
            <consortium name="The Broad Institute Genome Sequencing Center for Infectious Disease"/>
            <person name="Wu L."/>
            <person name="Ma J."/>
        </authorList>
    </citation>
    <scope>NUCLEOTIDE SEQUENCE [LARGE SCALE GENOMIC DNA]</scope>
    <source>
        <strain evidence="2">JCM 17017</strain>
    </source>
</reference>
<organism evidence="1 2">
    <name type="scientific">Amycolatopsis tucumanensis</name>
    <dbReference type="NCBI Taxonomy" id="401106"/>
    <lineage>
        <taxon>Bacteria</taxon>
        <taxon>Bacillati</taxon>
        <taxon>Actinomycetota</taxon>
        <taxon>Actinomycetes</taxon>
        <taxon>Pseudonocardiales</taxon>
        <taxon>Pseudonocardiaceae</taxon>
        <taxon>Amycolatopsis</taxon>
    </lineage>
</organism>
<accession>A0ABP7JFZ0</accession>
<evidence type="ECO:0000313" key="2">
    <source>
        <dbReference type="Proteomes" id="UP001501624"/>
    </source>
</evidence>
<proteinExistence type="predicted"/>
<protein>
    <submittedName>
        <fullName evidence="1">Uncharacterized protein</fullName>
    </submittedName>
</protein>